<dbReference type="InterPro" id="IPR003785">
    <property type="entry name" value="Creatininase/forma_Hydrolase"/>
</dbReference>
<evidence type="ECO:0000256" key="3">
    <source>
        <dbReference type="ARBA" id="ARBA00022801"/>
    </source>
</evidence>
<dbReference type="EMBL" id="JBHSAY010000006">
    <property type="protein sequence ID" value="MFC4131098.1"/>
    <property type="molecule type" value="Genomic_DNA"/>
</dbReference>
<dbReference type="RefSeq" id="WP_253754303.1">
    <property type="nucleotide sequence ID" value="NZ_JAMZDZ010000001.1"/>
</dbReference>
<dbReference type="SUPFAM" id="SSF102215">
    <property type="entry name" value="Creatininase"/>
    <property type="match status" value="1"/>
</dbReference>
<comment type="similarity">
    <text evidence="5">Belongs to the creatininase superfamily.</text>
</comment>
<accession>A0ABV8LKF4</accession>
<evidence type="ECO:0000256" key="1">
    <source>
        <dbReference type="ARBA" id="ARBA00001947"/>
    </source>
</evidence>
<evidence type="ECO:0000313" key="6">
    <source>
        <dbReference type="EMBL" id="MFC4131098.1"/>
    </source>
</evidence>
<organism evidence="6 7">
    <name type="scientific">Hamadaea flava</name>
    <dbReference type="NCBI Taxonomy" id="1742688"/>
    <lineage>
        <taxon>Bacteria</taxon>
        <taxon>Bacillati</taxon>
        <taxon>Actinomycetota</taxon>
        <taxon>Actinomycetes</taxon>
        <taxon>Micromonosporales</taxon>
        <taxon>Micromonosporaceae</taxon>
        <taxon>Hamadaea</taxon>
    </lineage>
</organism>
<dbReference type="PANTHER" id="PTHR35005">
    <property type="entry name" value="3-DEHYDRO-SCYLLO-INOSOSE HYDROLASE"/>
    <property type="match status" value="1"/>
</dbReference>
<evidence type="ECO:0000256" key="5">
    <source>
        <dbReference type="ARBA" id="ARBA00024029"/>
    </source>
</evidence>
<reference evidence="7" key="1">
    <citation type="journal article" date="2019" name="Int. J. Syst. Evol. Microbiol.">
        <title>The Global Catalogue of Microorganisms (GCM) 10K type strain sequencing project: providing services to taxonomists for standard genome sequencing and annotation.</title>
        <authorList>
            <consortium name="The Broad Institute Genomics Platform"/>
            <consortium name="The Broad Institute Genome Sequencing Center for Infectious Disease"/>
            <person name="Wu L."/>
            <person name="Ma J."/>
        </authorList>
    </citation>
    <scope>NUCLEOTIDE SEQUENCE [LARGE SCALE GENOMIC DNA]</scope>
    <source>
        <strain evidence="7">CGMCC 4.7289</strain>
    </source>
</reference>
<comment type="caution">
    <text evidence="6">The sequence shown here is derived from an EMBL/GenBank/DDBJ whole genome shotgun (WGS) entry which is preliminary data.</text>
</comment>
<evidence type="ECO:0000256" key="2">
    <source>
        <dbReference type="ARBA" id="ARBA00022723"/>
    </source>
</evidence>
<dbReference type="Proteomes" id="UP001595816">
    <property type="component" value="Unassembled WGS sequence"/>
</dbReference>
<dbReference type="Gene3D" id="3.40.50.10310">
    <property type="entry name" value="Creatininase"/>
    <property type="match status" value="1"/>
</dbReference>
<dbReference type="PANTHER" id="PTHR35005:SF1">
    <property type="entry name" value="2-AMINO-5-FORMYLAMINO-6-RIBOSYLAMINOPYRIMIDIN-4(3H)-ONE 5'-MONOPHOSPHATE DEFORMYLASE"/>
    <property type="match status" value="1"/>
</dbReference>
<keyword evidence="2" id="KW-0479">Metal-binding</keyword>
<name>A0ABV8LKF4_9ACTN</name>
<proteinExistence type="inferred from homology"/>
<sequence length="239" mass="25504">MDILLPSATSADERARSPRIAILPVGSFEQHGAYLPLCTDTIVAGVIAKRLSDTYDLFQLPPVTMSCSHEHAAFPGTVSISARTLIAIVTDVYQSLQAADIDRLVIVNGHGGNYALRNVVQQANIPNEARMALFPTAEDWADARTAAGCGSQSHDDMHAGELEVSMLLHATPWLVRPGYETSDHLADDRRDLLTLGMGAYTTTGVIGRPSLAAASKGAAVLESLTAAFSRVIELLEPEP</sequence>
<gene>
    <name evidence="6" type="ORF">ACFOZ4_10840</name>
</gene>
<protein>
    <submittedName>
        <fullName evidence="6">Creatininase family protein</fullName>
    </submittedName>
</protein>
<evidence type="ECO:0000313" key="7">
    <source>
        <dbReference type="Proteomes" id="UP001595816"/>
    </source>
</evidence>
<dbReference type="InterPro" id="IPR024087">
    <property type="entry name" value="Creatininase-like_sf"/>
</dbReference>
<keyword evidence="7" id="KW-1185">Reference proteome</keyword>
<dbReference type="Pfam" id="PF02633">
    <property type="entry name" value="Creatininase"/>
    <property type="match status" value="1"/>
</dbReference>
<comment type="cofactor">
    <cofactor evidence="1">
        <name>Zn(2+)</name>
        <dbReference type="ChEBI" id="CHEBI:29105"/>
    </cofactor>
</comment>
<keyword evidence="4" id="KW-0862">Zinc</keyword>
<evidence type="ECO:0000256" key="4">
    <source>
        <dbReference type="ARBA" id="ARBA00022833"/>
    </source>
</evidence>
<keyword evidence="3" id="KW-0378">Hydrolase</keyword>